<name>A0A0J1BKF0_RHOIS</name>
<dbReference type="AlphaFoldDB" id="A0A0J1BKF0"/>
<dbReference type="EMBL" id="LECT01000007">
    <property type="protein sequence ID" value="KLU07011.1"/>
    <property type="molecule type" value="Genomic_DNA"/>
</dbReference>
<evidence type="ECO:0000313" key="2">
    <source>
        <dbReference type="Proteomes" id="UP000036367"/>
    </source>
</evidence>
<sequence>MTARIRELANPPVGGFWGSEDLLQQAAPQRKKNARALLATGR</sequence>
<dbReference type="Proteomes" id="UP000036367">
    <property type="component" value="Unassembled WGS sequence"/>
</dbReference>
<proteinExistence type="predicted"/>
<accession>A0A0J1BKF0</accession>
<protein>
    <submittedName>
        <fullName evidence="1">Uncharacterized protein</fullName>
    </submittedName>
</protein>
<keyword evidence="2" id="KW-1185">Reference proteome</keyword>
<gene>
    <name evidence="1" type="ORF">RISK_000812</name>
</gene>
<organism evidence="1 2">
    <name type="scientific">Rhodopirellula islandica</name>
    <dbReference type="NCBI Taxonomy" id="595434"/>
    <lineage>
        <taxon>Bacteria</taxon>
        <taxon>Pseudomonadati</taxon>
        <taxon>Planctomycetota</taxon>
        <taxon>Planctomycetia</taxon>
        <taxon>Pirellulales</taxon>
        <taxon>Pirellulaceae</taxon>
        <taxon>Rhodopirellula</taxon>
    </lineage>
</organism>
<reference evidence="1" key="1">
    <citation type="submission" date="2015-05" db="EMBL/GenBank/DDBJ databases">
        <title>Permanent draft genome of Rhodopirellula islandicus K833.</title>
        <authorList>
            <person name="Kizina J."/>
            <person name="Richter M."/>
            <person name="Glockner F.O."/>
            <person name="Harder J."/>
        </authorList>
    </citation>
    <scope>NUCLEOTIDE SEQUENCE [LARGE SCALE GENOMIC DNA]</scope>
    <source>
        <strain evidence="1">K833</strain>
    </source>
</reference>
<comment type="caution">
    <text evidence="1">The sequence shown here is derived from an EMBL/GenBank/DDBJ whole genome shotgun (WGS) entry which is preliminary data.</text>
</comment>
<evidence type="ECO:0000313" key="1">
    <source>
        <dbReference type="EMBL" id="KLU07011.1"/>
    </source>
</evidence>